<feature type="region of interest" description="Disordered" evidence="1">
    <location>
        <begin position="2354"/>
        <end position="2435"/>
    </location>
</feature>
<feature type="compositionally biased region" description="Polar residues" evidence="1">
    <location>
        <begin position="314"/>
        <end position="329"/>
    </location>
</feature>
<feature type="region of interest" description="Disordered" evidence="1">
    <location>
        <begin position="2190"/>
        <end position="2241"/>
    </location>
</feature>
<feature type="compositionally biased region" description="Acidic residues" evidence="1">
    <location>
        <begin position="1094"/>
        <end position="1105"/>
    </location>
</feature>
<organism evidence="2 3">
    <name type="scientific">Chlamydomonas schloesseri</name>
    <dbReference type="NCBI Taxonomy" id="2026947"/>
    <lineage>
        <taxon>Eukaryota</taxon>
        <taxon>Viridiplantae</taxon>
        <taxon>Chlorophyta</taxon>
        <taxon>core chlorophytes</taxon>
        <taxon>Chlorophyceae</taxon>
        <taxon>CS clade</taxon>
        <taxon>Chlamydomonadales</taxon>
        <taxon>Chlamydomonadaceae</taxon>
        <taxon>Chlamydomonas</taxon>
    </lineage>
</organism>
<feature type="compositionally biased region" description="Basic residues" evidence="1">
    <location>
        <begin position="1760"/>
        <end position="1773"/>
    </location>
</feature>
<proteinExistence type="predicted"/>
<feature type="compositionally biased region" description="Polar residues" evidence="1">
    <location>
        <begin position="2376"/>
        <end position="2389"/>
    </location>
</feature>
<feature type="region of interest" description="Disordered" evidence="1">
    <location>
        <begin position="1130"/>
        <end position="1198"/>
    </location>
</feature>
<feature type="region of interest" description="Disordered" evidence="1">
    <location>
        <begin position="314"/>
        <end position="343"/>
    </location>
</feature>
<evidence type="ECO:0000256" key="1">
    <source>
        <dbReference type="SAM" id="MobiDB-lite"/>
    </source>
</evidence>
<feature type="compositionally biased region" description="Low complexity" evidence="1">
    <location>
        <begin position="2472"/>
        <end position="2488"/>
    </location>
</feature>
<feature type="compositionally biased region" description="Polar residues" evidence="1">
    <location>
        <begin position="2064"/>
        <end position="2074"/>
    </location>
</feature>
<feature type="region of interest" description="Disordered" evidence="1">
    <location>
        <begin position="1087"/>
        <end position="1116"/>
    </location>
</feature>
<feature type="compositionally biased region" description="Low complexity" evidence="1">
    <location>
        <begin position="2354"/>
        <end position="2375"/>
    </location>
</feature>
<feature type="compositionally biased region" description="Basic and acidic residues" evidence="1">
    <location>
        <begin position="685"/>
        <end position="695"/>
    </location>
</feature>
<feature type="region of interest" description="Disordered" evidence="1">
    <location>
        <begin position="847"/>
        <end position="866"/>
    </location>
</feature>
<feature type="region of interest" description="Disordered" evidence="1">
    <location>
        <begin position="1219"/>
        <end position="1271"/>
    </location>
</feature>
<feature type="region of interest" description="Disordered" evidence="1">
    <location>
        <begin position="1726"/>
        <end position="1829"/>
    </location>
</feature>
<evidence type="ECO:0000313" key="2">
    <source>
        <dbReference type="EMBL" id="KAG2454310.1"/>
    </source>
</evidence>
<feature type="region of interest" description="Disordered" evidence="1">
    <location>
        <begin position="2648"/>
        <end position="2675"/>
    </location>
</feature>
<feature type="compositionally biased region" description="Basic and acidic residues" evidence="1">
    <location>
        <begin position="1814"/>
        <end position="1825"/>
    </location>
</feature>
<keyword evidence="3" id="KW-1185">Reference proteome</keyword>
<evidence type="ECO:0000313" key="3">
    <source>
        <dbReference type="Proteomes" id="UP000613740"/>
    </source>
</evidence>
<reference evidence="2" key="1">
    <citation type="journal article" date="2020" name="bioRxiv">
        <title>Comparative genomics of Chlamydomonas.</title>
        <authorList>
            <person name="Craig R.J."/>
            <person name="Hasan A.R."/>
            <person name="Ness R.W."/>
            <person name="Keightley P.D."/>
        </authorList>
    </citation>
    <scope>NUCLEOTIDE SEQUENCE</scope>
    <source>
        <strain evidence="2">CCAP 11/173</strain>
    </source>
</reference>
<feature type="compositionally biased region" description="Low complexity" evidence="1">
    <location>
        <begin position="2299"/>
        <end position="2321"/>
    </location>
</feature>
<feature type="compositionally biased region" description="Low complexity" evidence="1">
    <location>
        <begin position="1160"/>
        <end position="1183"/>
    </location>
</feature>
<feature type="compositionally biased region" description="Low complexity" evidence="1">
    <location>
        <begin position="2119"/>
        <end position="2139"/>
    </location>
</feature>
<name>A0A836BD42_9CHLO</name>
<protein>
    <submittedName>
        <fullName evidence="2">Uncharacterized protein</fullName>
    </submittedName>
</protein>
<feature type="compositionally biased region" description="Low complexity" evidence="1">
    <location>
        <begin position="2190"/>
        <end position="2205"/>
    </location>
</feature>
<feature type="region of interest" description="Disordered" evidence="1">
    <location>
        <begin position="651"/>
        <end position="722"/>
    </location>
</feature>
<sequence length="3111" mass="305585">MAPAGAQYCSGGVWVGSGTPLYDCASTPTTLYASSQNVGSTSLKGSILGAPQYAAGGTCLAGGASDPTTQANTLWTVNKGVSTYVTLTFAAQLYASAVGVLNYGCQQGYIQANLTLTLPNGTAVATSCAADTCTSGTNCTASATYWYTCNFTGVLQLVAGYTFNIGTNPLGVSDWKTMDAARLVGYVPYATSTAAAQGVLTVSQTVALPASIFPVPSDALDSTAGGGAAQQQAVLASLFPDAASIGISAVTLSVPVQVPVVASATVSTTASFVSSRTGQVVDVSVGCNSGFLEAFRSELVARANISDEVLANVTCSDGGSNGDSRSVTQRRALAQASPTPPTSASALLVDVCPAPYWDSGSNSSSSVMQLTVLLRLPLSTLQGGAGLQGLPPASTGSASPPAAVIVMDTLSPEEQVLVAGYKARLLQALGAWAAETAAATATAAAGSGGGGSTQPLLLCAPQSLNDVTQTTEVSVVREVALNAAGAMALSADCADLSNGGVPSPDSAGAGGSAASGSQALSPTAALGGQGSVAVACGVQVWTQGPAQQPQQTPAPQVSARSPPPNQQRRRQLQQRATSGDLNGDAGDLGQQEALPAELATGAGTAGANGVPAGTAFAASPSARRLAQVWDLGGEQAAGVLTFLLPSPREGAGEPGFDAVGRRASEPGGGPSVDRGCGAAGVPPGGHDEHQAHGHEMQQQPSTGRARSMSAGGAGVSWAAGSRRGLPPDPRVIKAAVAAAAVADADGAERRASSFSAITAVGGLASRLADAARRSLRRVSTSLLRASFRGASGSVAPAAGRPAAPDDGALAAGVSTRTGGPCSGGNGWGEGRPHHGPDEGDVEMPVPPLASAAPVSLGHSNAPGGSTMRRRRITWAAVPEVSGEGAAAAGSGRQHMLRAGGSVRGHAGMMASAARWTARYSEVVPLHGGDVADEAAAVRAVAQAAAGVGAGDTHGGLPEAVFGRDRGRRDGIGAGHGGNGEQREERQSYFAPAASLTPALLNASAPPQPPAYGSPLRHRPHRLRISSEGSAAFASGAATASAAAMGVRAAATAAGVAASDAGVSSVPRPAIRSSADFAISPVRRGLPAGAASASDAEEDVQEENDVEAPAPDVNPARPQYMQRLPQQRTGFSLLPQPADNGGGRGSDGGSSSSHSGDAHAAHMSGAHTTSTGTSSAGNSNSSSAQQLPSFTPVPPLAPQHHAGFQRHVLAAAAHIAPAAGARGRPGRAGAGGGGVVQQPAHGRPHEPPEDADVDVPLPGGREHTMASPRRQPPNPVFAAAREQQLLQLLLLLSGGGGGSGGSRARHLMAAAQYCSGGVWVGAGAAQYDCAQQLVAYPTGAAVISGSANVKDTSSSTGGGLAGGPNYSAGLPCISDGGNATTKSVTLYTASATATGSVSVTFSSALAASNVGILVMNCAQGTVKANLTLQLANGTAVGSGCAADPCTSGSSCTGTTTYWYDCSVVGADGSQPVVSGLTFDITNPPSPSGANAYKPSASTTIPALSTYAKAPESRSPGSAQPAALPTAATPKSFTAIASASATTAGASIAACPATLSAIAASAATRATAGPAGSSQAACTTASSHACTATTAAAAGPASAADFLPRPNGSAAGVLVLSQTYHLQLGTGGLPAVTSAFDTAALLATLFPGAGNITVAAVAVSAAVQVAAVAAATAIAGAEATASFVSSRTGQVVNVSVGCNAGFLEAFRSELVARANVSDEVLANVTCSSGGSSGSGGGGGGGSDGGSVAGAGAAAGHTASVRRSLRGARGGGRRAAARGQGQPSRHLQQQAATADTADSGPDYYDAAATESPPVGEQRPDGEEPDKQAGGRRGLLQDAAASAQAGMCPAPGSGNSSTSLQLVAVLRLPAAELNNTDFYKARLRQTLDAWAAEAAAGNGTAGGLLLCGLPEERDMSETLEVAVTRSVALTSEGVAALGPLCGATALQPTAAAIFTGSANGSSADGTAGAEGSASATTGITDSACWVQTAAAPVVAAGTSVSGGYWGTSSVGGTSAPEGARLQTVLAAAGGATAAVAAATAGCVFLAVAAARRRKRRRDEQQGQEQQQPHMQADSQPGSEHTDSSSRQFGAAATAGGDSCSSPAALCSSAVVVLDSPTPPAAPAGPHGHVGGTASSAQLQATQQWPAGARSSSDGSGERGDNDDGADVGAPVRWPTTAAVPLGGLAFWRQPTPSVAAANSTTSSSKSLRSNDAAREPPQPAFRPSPAAEALGANTSSSREAAEMASGGAGVATRAAANGGLMSGRALGGSFDGSSSSGLDGGSLRRRVRWSPSEPGDGDTAPNVGSGAEASRVSASGSSSSAGSSRHVLWPTLGTSADHEELGCKSGAAATTTAVPWQEAAGAAERAAAAAEVKSGATEAGPSSGSGHRNTVSEQLVLLPTPPGTMPQPQLQPKPKDSPPPATSAVQPPSSMQQQPQQPRLAQLAAALGLGMRWRARVAQEEARASALVSAGVTTTAGDESASGSSRAGSPAAEQEQQQGSRRRPASVDAGASPSAASADALHTAWRAARDASTAFYSRRGSSGCNPFQQAGGADAHPGASATYPSFASTSEDEEAVLGSPFIRKHRGQQQQHPRFKRASLDWPPASAVTRAAATAANGAADAASRSIRGAGSNATTAPHAWWSSSLYAIGDEQRGREDGNGGVDADHDEGERPEPGRAGAGLRQDALEARGGGGSTGALDVVATAAPSSAPGGPPSVPASPCLLLQRVLRPSATIATVRSSGQLADRLRAGGSSSTGAASLLGPAGAGDVGSGSSSRAVPAVAAGAPGISGGRALGRSVTTNPAAAARRHSTSAVATLGAPGAASARWGPADGVLRSLFLRPGEVWAEELPMLVVQSPRVQQELQAPQQQEHPPHDPQQSASQPLPLKGLATEPQAALSSPLLLSPRDSAWAPPNQQNAPAAAGAAGARRGVAFSDVELLGAAAGSAIPAAGAATRSPHRLLGGGVSEAESLEVEVSLPGGSFSYPAQAPRLGATRYGVGSKSLHAGSGAGGTGDASSLAAAGTSRSRQDVLAALAAGGWAADEHAQGNGSGAVSEGESEDVRSAIAPAAAAAASGDARGGAHGIAVRAAAVLSRLRRRSTGEKEVSIMVGTPPP</sequence>
<feature type="region of interest" description="Disordered" evidence="1">
    <location>
        <begin position="2855"/>
        <end position="2882"/>
    </location>
</feature>
<feature type="compositionally biased region" description="Low complexity" evidence="1">
    <location>
        <begin position="2422"/>
        <end position="2435"/>
    </location>
</feature>
<accession>A0A836BD42</accession>
<feature type="region of interest" description="Disordered" evidence="1">
    <location>
        <begin position="955"/>
        <end position="985"/>
    </location>
</feature>
<feature type="compositionally biased region" description="Gly residues" evidence="1">
    <location>
        <begin position="1225"/>
        <end position="1234"/>
    </location>
</feature>
<comment type="caution">
    <text evidence="2">The sequence shown here is derived from an EMBL/GenBank/DDBJ whole genome shotgun (WGS) entry which is preliminary data.</text>
</comment>
<feature type="compositionally biased region" description="Low complexity" evidence="1">
    <location>
        <begin position="701"/>
        <end position="721"/>
    </location>
</feature>
<feature type="compositionally biased region" description="Basic and acidic residues" evidence="1">
    <location>
        <begin position="961"/>
        <end position="970"/>
    </location>
</feature>
<feature type="region of interest" description="Disordered" evidence="1">
    <location>
        <begin position="2543"/>
        <end position="2570"/>
    </location>
</feature>
<feature type="compositionally biased region" description="Low complexity" evidence="1">
    <location>
        <begin position="544"/>
        <end position="556"/>
    </location>
</feature>
<feature type="compositionally biased region" description="Low complexity" evidence="1">
    <location>
        <begin position="2502"/>
        <end position="2511"/>
    </location>
</feature>
<dbReference type="OrthoDB" id="10688817at2759"/>
<feature type="region of interest" description="Disordered" evidence="1">
    <location>
        <begin position="2050"/>
        <end position="2090"/>
    </location>
</feature>
<feature type="region of interest" description="Disordered" evidence="1">
    <location>
        <begin position="790"/>
        <end position="842"/>
    </location>
</feature>
<feature type="region of interest" description="Disordered" evidence="1">
    <location>
        <begin position="2265"/>
        <end position="2323"/>
    </location>
</feature>
<feature type="region of interest" description="Disordered" evidence="1">
    <location>
        <begin position="544"/>
        <end position="588"/>
    </location>
</feature>
<feature type="region of interest" description="Disordered" evidence="1">
    <location>
        <begin position="2901"/>
        <end position="2920"/>
    </location>
</feature>
<feature type="compositionally biased region" description="Low complexity" evidence="1">
    <location>
        <begin position="790"/>
        <end position="813"/>
    </location>
</feature>
<feature type="region of interest" description="Disordered" evidence="1">
    <location>
        <begin position="2113"/>
        <end position="2167"/>
    </location>
</feature>
<feature type="compositionally biased region" description="Pro residues" evidence="1">
    <location>
        <begin position="2395"/>
        <end position="2417"/>
    </location>
</feature>
<feature type="compositionally biased region" description="Low complexity" evidence="1">
    <location>
        <begin position="1785"/>
        <end position="1795"/>
    </location>
</feature>
<feature type="region of interest" description="Disordered" evidence="1">
    <location>
        <begin position="2466"/>
        <end position="2511"/>
    </location>
</feature>
<feature type="compositionally biased region" description="Low complexity" evidence="1">
    <location>
        <begin position="2857"/>
        <end position="2867"/>
    </location>
</feature>
<dbReference type="Proteomes" id="UP000613740">
    <property type="component" value="Unassembled WGS sequence"/>
</dbReference>
<dbReference type="EMBL" id="JAEHOD010000002">
    <property type="protein sequence ID" value="KAG2454310.1"/>
    <property type="molecule type" value="Genomic_DNA"/>
</dbReference>
<feature type="compositionally biased region" description="Gly residues" evidence="1">
    <location>
        <begin position="1728"/>
        <end position="1746"/>
    </location>
</feature>
<gene>
    <name evidence="2" type="ORF">HYH02_001338</name>
</gene>
<feature type="compositionally biased region" description="Gly residues" evidence="1">
    <location>
        <begin position="820"/>
        <end position="829"/>
    </location>
</feature>